<dbReference type="Pfam" id="PF15311">
    <property type="entry name" value="HYLS1_C"/>
    <property type="match status" value="1"/>
</dbReference>
<dbReference type="PANTHER" id="PTHR34174:SF1">
    <property type="entry name" value="CENTRIOLAR AND CILIOGENESIS-ASSOCIATED PROTEIN HYLS1"/>
    <property type="match status" value="1"/>
</dbReference>
<organism evidence="10 11">
    <name type="scientific">Amphimedon queenslandica</name>
    <name type="common">Sponge</name>
    <dbReference type="NCBI Taxonomy" id="400682"/>
    <lineage>
        <taxon>Eukaryota</taxon>
        <taxon>Metazoa</taxon>
        <taxon>Porifera</taxon>
        <taxon>Demospongiae</taxon>
        <taxon>Heteroscleromorpha</taxon>
        <taxon>Haplosclerida</taxon>
        <taxon>Niphatidae</taxon>
        <taxon>Amphimedon</taxon>
    </lineage>
</organism>
<feature type="domain" description="Centriolar and ciliogenesis-associated protein HYLS1 C-terminal" evidence="9">
    <location>
        <begin position="145"/>
        <end position="237"/>
    </location>
</feature>
<evidence type="ECO:0000259" key="9">
    <source>
        <dbReference type="Pfam" id="PF15311"/>
    </source>
</evidence>
<proteinExistence type="inferred from homology"/>
<feature type="region of interest" description="Disordered" evidence="8">
    <location>
        <begin position="43"/>
        <end position="84"/>
    </location>
</feature>
<evidence type="ECO:0000256" key="6">
    <source>
        <dbReference type="ARBA" id="ARBA00023212"/>
    </source>
</evidence>
<dbReference type="GO" id="GO:0097730">
    <property type="term" value="C:non-motile cilium"/>
    <property type="evidence" value="ECO:0007669"/>
    <property type="project" value="TreeGrafter"/>
</dbReference>
<evidence type="ECO:0000256" key="5">
    <source>
        <dbReference type="ARBA" id="ARBA00022794"/>
    </source>
</evidence>
<dbReference type="AlphaFoldDB" id="A0AAN0JIV3"/>
<evidence type="ECO:0000313" key="10">
    <source>
        <dbReference type="EnsemblMetazoa" id="XP_019856697.1"/>
    </source>
</evidence>
<evidence type="ECO:0000256" key="2">
    <source>
        <dbReference type="ARBA" id="ARBA00004138"/>
    </source>
</evidence>
<feature type="region of interest" description="Disordered" evidence="8">
    <location>
        <begin position="110"/>
        <end position="134"/>
    </location>
</feature>
<feature type="compositionally biased region" description="Low complexity" evidence="8">
    <location>
        <begin position="71"/>
        <end position="84"/>
    </location>
</feature>
<feature type="compositionally biased region" description="Basic and acidic residues" evidence="8">
    <location>
        <begin position="43"/>
        <end position="59"/>
    </location>
</feature>
<comment type="similarity">
    <text evidence="3">Belongs to the HYLS1 family.</text>
</comment>
<keyword evidence="7" id="KW-0966">Cell projection</keyword>
<keyword evidence="11" id="KW-1185">Reference proteome</keyword>
<dbReference type="GO" id="GO:0005814">
    <property type="term" value="C:centriole"/>
    <property type="evidence" value="ECO:0007669"/>
    <property type="project" value="UniProtKB-SubCell"/>
</dbReference>
<dbReference type="Proteomes" id="UP000007879">
    <property type="component" value="Unassembled WGS sequence"/>
</dbReference>
<comment type="subcellular location">
    <subcellularLocation>
        <location evidence="2">Cell projection</location>
        <location evidence="2">Cilium</location>
    </subcellularLocation>
    <subcellularLocation>
        <location evidence="1">Cytoplasm</location>
        <location evidence="1">Cytoskeleton</location>
        <location evidence="1">Microtubule organizing center</location>
        <location evidence="1">Centrosome</location>
        <location evidence="1">Centriole</location>
    </subcellularLocation>
</comment>
<sequence>MDFAEAQKFVQEQLESMGVRNISRKELESYTIDFLKLLNDKEKERQDNEKDTSLQDHEYSFISSPTPTPVKPLTTSSVTTPTRVTTPTGKFVEVSVNYVEGRPVTRKVLRRPASSGALDSTVNSSLREEGPALSIPPQRQLKSFIRPAFTHPHTRGIRKNDPVQRYHEFRQMWESQKPPGEKKRNSLRWHIKEQMLSQDVQPLYAPVHHSIHRPSSYVVPTDKKRQALRWEIRHQLAN</sequence>
<dbReference type="EnsemblMetazoa" id="XM_020001138.1">
    <property type="protein sequence ID" value="XP_019856697.1"/>
    <property type="gene ID" value="LOC105314092"/>
</dbReference>
<dbReference type="GO" id="GO:0060271">
    <property type="term" value="P:cilium assembly"/>
    <property type="evidence" value="ECO:0007669"/>
    <property type="project" value="TreeGrafter"/>
</dbReference>
<keyword evidence="5" id="KW-0970">Cilium biogenesis/degradation</keyword>
<keyword evidence="4" id="KW-0963">Cytoplasm</keyword>
<evidence type="ECO:0000256" key="7">
    <source>
        <dbReference type="ARBA" id="ARBA00023273"/>
    </source>
</evidence>
<dbReference type="InterPro" id="IPR027918">
    <property type="entry name" value="HYLS1_C_dom"/>
</dbReference>
<name>A0AAN0JIV3_AMPQE</name>
<evidence type="ECO:0000256" key="8">
    <source>
        <dbReference type="SAM" id="MobiDB-lite"/>
    </source>
</evidence>
<accession>A0AAN0JIV3</accession>
<protein>
    <recommendedName>
        <fullName evidence="9">Centriolar and ciliogenesis-associated protein HYLS1 C-terminal domain-containing protein</fullName>
    </recommendedName>
</protein>
<gene>
    <name evidence="10" type="primary">105314092</name>
</gene>
<evidence type="ECO:0000256" key="1">
    <source>
        <dbReference type="ARBA" id="ARBA00004114"/>
    </source>
</evidence>
<reference evidence="11" key="1">
    <citation type="journal article" date="2010" name="Nature">
        <title>The Amphimedon queenslandica genome and the evolution of animal complexity.</title>
        <authorList>
            <person name="Srivastava M."/>
            <person name="Simakov O."/>
            <person name="Chapman J."/>
            <person name="Fahey B."/>
            <person name="Gauthier M.E."/>
            <person name="Mitros T."/>
            <person name="Richards G.S."/>
            <person name="Conaco C."/>
            <person name="Dacre M."/>
            <person name="Hellsten U."/>
            <person name="Larroux C."/>
            <person name="Putnam N.H."/>
            <person name="Stanke M."/>
            <person name="Adamska M."/>
            <person name="Darling A."/>
            <person name="Degnan S.M."/>
            <person name="Oakley T.H."/>
            <person name="Plachetzki D.C."/>
            <person name="Zhai Y."/>
            <person name="Adamski M."/>
            <person name="Calcino A."/>
            <person name="Cummins S.F."/>
            <person name="Goodstein D.M."/>
            <person name="Harris C."/>
            <person name="Jackson D.J."/>
            <person name="Leys S.P."/>
            <person name="Shu S."/>
            <person name="Woodcroft B.J."/>
            <person name="Vervoort M."/>
            <person name="Kosik K.S."/>
            <person name="Manning G."/>
            <person name="Degnan B.M."/>
            <person name="Rokhsar D.S."/>
        </authorList>
    </citation>
    <scope>NUCLEOTIDE SEQUENCE [LARGE SCALE GENOMIC DNA]</scope>
</reference>
<evidence type="ECO:0000256" key="3">
    <source>
        <dbReference type="ARBA" id="ARBA00010091"/>
    </source>
</evidence>
<dbReference type="KEGG" id="aqu:105314092"/>
<dbReference type="InterPro" id="IPR052319">
    <property type="entry name" value="Centriolar_ciliogenesis_assoc"/>
</dbReference>
<evidence type="ECO:0000313" key="11">
    <source>
        <dbReference type="Proteomes" id="UP000007879"/>
    </source>
</evidence>
<dbReference type="PANTHER" id="PTHR34174">
    <property type="entry name" value="HYDROLETHALUS SYNDROME PROTEIN 1"/>
    <property type="match status" value="1"/>
</dbReference>
<reference evidence="10" key="2">
    <citation type="submission" date="2024-06" db="UniProtKB">
        <authorList>
            <consortium name="EnsemblMetazoa"/>
        </authorList>
    </citation>
    <scope>IDENTIFICATION</scope>
</reference>
<evidence type="ECO:0000256" key="4">
    <source>
        <dbReference type="ARBA" id="ARBA00022490"/>
    </source>
</evidence>
<keyword evidence="6" id="KW-0206">Cytoskeleton</keyword>